<feature type="domain" description="Gnk2-homologous" evidence="15">
    <location>
        <begin position="142"/>
        <end position="258"/>
    </location>
</feature>
<keyword evidence="12" id="KW-0472">Membrane</keyword>
<keyword evidence="17" id="KW-1185">Reference proteome</keyword>
<keyword evidence="9" id="KW-0325">Glycoprotein</keyword>
<dbReference type="PROSITE" id="PS00107">
    <property type="entry name" value="PROTEIN_KINASE_ATP"/>
    <property type="match status" value="1"/>
</dbReference>
<evidence type="ECO:0000259" key="15">
    <source>
        <dbReference type="PROSITE" id="PS51473"/>
    </source>
</evidence>
<dbReference type="Gene3D" id="3.30.200.20">
    <property type="entry name" value="Phosphorylase Kinase, domain 1"/>
    <property type="match status" value="1"/>
</dbReference>
<keyword evidence="2" id="KW-0808">Transferase</keyword>
<evidence type="ECO:0000259" key="14">
    <source>
        <dbReference type="PROSITE" id="PS50011"/>
    </source>
</evidence>
<evidence type="ECO:0000313" key="16">
    <source>
        <dbReference type="EMBL" id="KAK9194285.1"/>
    </source>
</evidence>
<feature type="transmembrane region" description="Helical" evidence="12">
    <location>
        <begin position="280"/>
        <end position="303"/>
    </location>
</feature>
<keyword evidence="3 13" id="KW-0732">Signal</keyword>
<dbReference type="GO" id="GO:0004674">
    <property type="term" value="F:protein serine/threonine kinase activity"/>
    <property type="evidence" value="ECO:0007669"/>
    <property type="project" value="UniProtKB-KW"/>
</dbReference>
<dbReference type="InterPro" id="IPR002902">
    <property type="entry name" value="GNK2"/>
</dbReference>
<evidence type="ECO:0000256" key="7">
    <source>
        <dbReference type="ARBA" id="ARBA00022840"/>
    </source>
</evidence>
<dbReference type="Pfam" id="PF07714">
    <property type="entry name" value="PK_Tyr_Ser-Thr"/>
    <property type="match status" value="1"/>
</dbReference>
<feature type="domain" description="Gnk2-homologous" evidence="15">
    <location>
        <begin position="34"/>
        <end position="136"/>
    </location>
</feature>
<dbReference type="FunFam" id="3.30.200.20:FF:000177">
    <property type="entry name" value="Cysteine-rich receptor-like protein kinase 2"/>
    <property type="match status" value="1"/>
</dbReference>
<dbReference type="EMBL" id="JBCGBO010000006">
    <property type="protein sequence ID" value="KAK9194285.1"/>
    <property type="molecule type" value="Genomic_DNA"/>
</dbReference>
<dbReference type="InterPro" id="IPR000719">
    <property type="entry name" value="Prot_kinase_dom"/>
</dbReference>
<keyword evidence="12" id="KW-1133">Transmembrane helix</keyword>
<keyword evidence="8" id="KW-0675">Receptor</keyword>
<keyword evidence="4" id="KW-0677">Repeat</keyword>
<dbReference type="SMART" id="SM00220">
    <property type="entry name" value="S_TKc"/>
    <property type="match status" value="1"/>
</dbReference>
<feature type="domain" description="Protein kinase" evidence="14">
    <location>
        <begin position="339"/>
        <end position="623"/>
    </location>
</feature>
<gene>
    <name evidence="16" type="ORF">WN944_004989</name>
</gene>
<dbReference type="Pfam" id="PF01657">
    <property type="entry name" value="Stress-antifung"/>
    <property type="match status" value="2"/>
</dbReference>
<evidence type="ECO:0000256" key="1">
    <source>
        <dbReference type="ARBA" id="ARBA00022527"/>
    </source>
</evidence>
<evidence type="ECO:0000256" key="3">
    <source>
        <dbReference type="ARBA" id="ARBA00022729"/>
    </source>
</evidence>
<reference evidence="16 17" key="1">
    <citation type="submission" date="2024-05" db="EMBL/GenBank/DDBJ databases">
        <title>Haplotype-resolved chromosome-level genome assembly of Huyou (Citrus changshanensis).</title>
        <authorList>
            <person name="Miao C."/>
            <person name="Chen W."/>
            <person name="Wu Y."/>
            <person name="Wang L."/>
            <person name="Zhao S."/>
            <person name="Grierson D."/>
            <person name="Xu C."/>
            <person name="Chen K."/>
        </authorList>
    </citation>
    <scope>NUCLEOTIDE SEQUENCE [LARGE SCALE GENOMIC DNA]</scope>
    <source>
        <strain evidence="16">01-14</strain>
        <tissue evidence="16">Leaf</tissue>
    </source>
</reference>
<dbReference type="SUPFAM" id="SSF56112">
    <property type="entry name" value="Protein kinase-like (PK-like)"/>
    <property type="match status" value="1"/>
</dbReference>
<dbReference type="InterPro" id="IPR038408">
    <property type="entry name" value="GNK2_sf"/>
</dbReference>
<dbReference type="CDD" id="cd23509">
    <property type="entry name" value="Gnk2-like"/>
    <property type="match status" value="2"/>
</dbReference>
<evidence type="ECO:0000256" key="5">
    <source>
        <dbReference type="ARBA" id="ARBA00022741"/>
    </source>
</evidence>
<name>A0AAP0M500_9ROSI</name>
<feature type="signal peptide" evidence="13">
    <location>
        <begin position="1"/>
        <end position="24"/>
    </location>
</feature>
<evidence type="ECO:0000256" key="6">
    <source>
        <dbReference type="ARBA" id="ARBA00022777"/>
    </source>
</evidence>
<dbReference type="Proteomes" id="UP001428341">
    <property type="component" value="Unassembled WGS sequence"/>
</dbReference>
<evidence type="ECO:0000256" key="2">
    <source>
        <dbReference type="ARBA" id="ARBA00022679"/>
    </source>
</evidence>
<dbReference type="FunFam" id="1.10.510.10:FF:000336">
    <property type="entry name" value="Cysteine-rich receptor-like protein kinase 2"/>
    <property type="match status" value="1"/>
</dbReference>
<dbReference type="InterPro" id="IPR008271">
    <property type="entry name" value="Ser/Thr_kinase_AS"/>
</dbReference>
<protein>
    <recommendedName>
        <fullName evidence="18">Cysteine-rich receptor-like protein kinase 2</fullName>
    </recommendedName>
</protein>
<keyword evidence="5 10" id="KW-0547">Nucleotide-binding</keyword>
<dbReference type="GO" id="GO:0005524">
    <property type="term" value="F:ATP binding"/>
    <property type="evidence" value="ECO:0007669"/>
    <property type="project" value="UniProtKB-UniRule"/>
</dbReference>
<evidence type="ECO:0000313" key="17">
    <source>
        <dbReference type="Proteomes" id="UP001428341"/>
    </source>
</evidence>
<keyword evidence="12" id="KW-0812">Transmembrane</keyword>
<feature type="chain" id="PRO_5042833969" description="Cysteine-rich receptor-like protein kinase 2" evidence="13">
    <location>
        <begin position="25"/>
        <end position="660"/>
    </location>
</feature>
<proteinExistence type="predicted"/>
<accession>A0AAP0M500</accession>
<comment type="caution">
    <text evidence="16">The sequence shown here is derived from an EMBL/GenBank/DDBJ whole genome shotgun (WGS) entry which is preliminary data.</text>
</comment>
<evidence type="ECO:0000256" key="9">
    <source>
        <dbReference type="ARBA" id="ARBA00023180"/>
    </source>
</evidence>
<dbReference type="AlphaFoldDB" id="A0AAP0M500"/>
<evidence type="ECO:0008006" key="18">
    <source>
        <dbReference type="Google" id="ProtNLM"/>
    </source>
</evidence>
<feature type="compositionally biased region" description="Low complexity" evidence="11">
    <location>
        <begin position="637"/>
        <end position="660"/>
    </location>
</feature>
<evidence type="ECO:0000256" key="11">
    <source>
        <dbReference type="SAM" id="MobiDB-lite"/>
    </source>
</evidence>
<evidence type="ECO:0000256" key="13">
    <source>
        <dbReference type="SAM" id="SignalP"/>
    </source>
</evidence>
<dbReference type="InterPro" id="IPR052059">
    <property type="entry name" value="CR_Ser/Thr_kinase"/>
</dbReference>
<dbReference type="InterPro" id="IPR001245">
    <property type="entry name" value="Ser-Thr/Tyr_kinase_cat_dom"/>
</dbReference>
<feature type="binding site" evidence="10">
    <location>
        <position position="368"/>
    </location>
    <ligand>
        <name>ATP</name>
        <dbReference type="ChEBI" id="CHEBI:30616"/>
    </ligand>
</feature>
<evidence type="ECO:0000256" key="10">
    <source>
        <dbReference type="PROSITE-ProRule" id="PRU10141"/>
    </source>
</evidence>
<dbReference type="InterPro" id="IPR017441">
    <property type="entry name" value="Protein_kinase_ATP_BS"/>
</dbReference>
<sequence length="660" mass="72418">MMTIRGKMQILLTITVIIMMRGKSTKWAVAEPEMELINSGCSQYNVTNFSEFNSNLNATFKELREQLNGGKKFATAQRTRGPDQVYTMVQCRRYVSTADCAACFTSAESLIRNCSAANGARVIYLACSLRYESSSFYDQSTQEGRFGFCGNRTALQADAFKTAAQELLENLEVATPKINGFFAASKNNIIGSRAGANDDDDKNSTAVYGIAQCVETISETGCQNCLSGAFDNIQRCLGSAFGWAVDAGCFLRYSDTPFFADNQTTDITPFLKNGSSNKEAIIGGVVGGGTGLILFALLIWLVISRKSKKIQRGNISEATELQGPVNYRLKDLVSATRKFSEENKLGEGGFGDIYKGTLKNGKIVAVKKLAIGISRRTLSDFENEVRLISNVHHRNLIRLLGCCSQGPELILVYEYMANSSLDKFLFGEKRGSLNWKQRFDIILGTARGLAYLHEDFHVRIIHRDIKPSNVLLDDDLQPKIADFGLARLLPENQSHLSTKFAGTLGYTAPEYAIHGQLSEKVDAYSFGVLVLEIISGTKSSETKGEEGEFLLKRAWRLYENGTHWELMDESLDPNECTKEAAEKVVEIALMCTQSAANSRPTMSEVVALLKSTSSSLLGNKPLLKPTFVETDYRKTPADTSTSTGSSTSNATASISQVSGR</sequence>
<dbReference type="PANTHER" id="PTHR47973">
    <property type="entry name" value="CYSTEINE-RICH RECEPTOR-LIKE PROTEIN KINASE 3"/>
    <property type="match status" value="1"/>
</dbReference>
<evidence type="ECO:0000256" key="8">
    <source>
        <dbReference type="ARBA" id="ARBA00023170"/>
    </source>
</evidence>
<evidence type="ECO:0000256" key="12">
    <source>
        <dbReference type="SAM" id="Phobius"/>
    </source>
</evidence>
<dbReference type="PROSITE" id="PS51473">
    <property type="entry name" value="GNK2"/>
    <property type="match status" value="2"/>
</dbReference>
<dbReference type="Gene3D" id="1.10.510.10">
    <property type="entry name" value="Transferase(Phosphotransferase) domain 1"/>
    <property type="match status" value="1"/>
</dbReference>
<organism evidence="16 17">
    <name type="scientific">Citrus x changshan-huyou</name>
    <dbReference type="NCBI Taxonomy" id="2935761"/>
    <lineage>
        <taxon>Eukaryota</taxon>
        <taxon>Viridiplantae</taxon>
        <taxon>Streptophyta</taxon>
        <taxon>Embryophyta</taxon>
        <taxon>Tracheophyta</taxon>
        <taxon>Spermatophyta</taxon>
        <taxon>Magnoliopsida</taxon>
        <taxon>eudicotyledons</taxon>
        <taxon>Gunneridae</taxon>
        <taxon>Pentapetalae</taxon>
        <taxon>rosids</taxon>
        <taxon>malvids</taxon>
        <taxon>Sapindales</taxon>
        <taxon>Rutaceae</taxon>
        <taxon>Aurantioideae</taxon>
        <taxon>Citrus</taxon>
    </lineage>
</organism>
<dbReference type="InterPro" id="IPR011009">
    <property type="entry name" value="Kinase-like_dom_sf"/>
</dbReference>
<evidence type="ECO:0000256" key="4">
    <source>
        <dbReference type="ARBA" id="ARBA00022737"/>
    </source>
</evidence>
<dbReference type="Gene3D" id="3.30.430.20">
    <property type="entry name" value="Gnk2 domain, C-X8-C-X2-C motif"/>
    <property type="match status" value="2"/>
</dbReference>
<dbReference type="PROSITE" id="PS50011">
    <property type="entry name" value="PROTEIN_KINASE_DOM"/>
    <property type="match status" value="1"/>
</dbReference>
<keyword evidence="6" id="KW-0418">Kinase</keyword>
<dbReference type="PROSITE" id="PS00108">
    <property type="entry name" value="PROTEIN_KINASE_ST"/>
    <property type="match status" value="1"/>
</dbReference>
<keyword evidence="1" id="KW-0723">Serine/threonine-protein kinase</keyword>
<feature type="region of interest" description="Disordered" evidence="11">
    <location>
        <begin position="633"/>
        <end position="660"/>
    </location>
</feature>
<keyword evidence="7 10" id="KW-0067">ATP-binding</keyword>
<dbReference type="CDD" id="cd14066">
    <property type="entry name" value="STKc_IRAK"/>
    <property type="match status" value="1"/>
</dbReference>